<dbReference type="AlphaFoldDB" id="A0AAW0UMN6"/>
<dbReference type="EMBL" id="JARAKH010000010">
    <property type="protein sequence ID" value="KAK8400110.1"/>
    <property type="molecule type" value="Genomic_DNA"/>
</dbReference>
<gene>
    <name evidence="1" type="ORF">O3P69_003066</name>
</gene>
<name>A0AAW0UMN6_SCYPA</name>
<reference evidence="1 2" key="1">
    <citation type="submission" date="2023-03" db="EMBL/GenBank/DDBJ databases">
        <title>High-quality genome of Scylla paramamosain provides insights in environmental adaptation.</title>
        <authorList>
            <person name="Zhang L."/>
        </authorList>
    </citation>
    <scope>NUCLEOTIDE SEQUENCE [LARGE SCALE GENOMIC DNA]</scope>
    <source>
        <strain evidence="1">LZ_2023a</strain>
        <tissue evidence="1">Muscle</tissue>
    </source>
</reference>
<comment type="caution">
    <text evidence="1">The sequence shown here is derived from an EMBL/GenBank/DDBJ whole genome shotgun (WGS) entry which is preliminary data.</text>
</comment>
<evidence type="ECO:0000313" key="1">
    <source>
        <dbReference type="EMBL" id="KAK8400110.1"/>
    </source>
</evidence>
<keyword evidence="2" id="KW-1185">Reference proteome</keyword>
<accession>A0AAW0UMN6</accession>
<dbReference type="Proteomes" id="UP001487740">
    <property type="component" value="Unassembled WGS sequence"/>
</dbReference>
<organism evidence="1 2">
    <name type="scientific">Scylla paramamosain</name>
    <name type="common">Mud crab</name>
    <dbReference type="NCBI Taxonomy" id="85552"/>
    <lineage>
        <taxon>Eukaryota</taxon>
        <taxon>Metazoa</taxon>
        <taxon>Ecdysozoa</taxon>
        <taxon>Arthropoda</taxon>
        <taxon>Crustacea</taxon>
        <taxon>Multicrustacea</taxon>
        <taxon>Malacostraca</taxon>
        <taxon>Eumalacostraca</taxon>
        <taxon>Eucarida</taxon>
        <taxon>Decapoda</taxon>
        <taxon>Pleocyemata</taxon>
        <taxon>Brachyura</taxon>
        <taxon>Eubrachyura</taxon>
        <taxon>Portunoidea</taxon>
        <taxon>Portunidae</taxon>
        <taxon>Portuninae</taxon>
        <taxon>Scylla</taxon>
    </lineage>
</organism>
<evidence type="ECO:0000313" key="2">
    <source>
        <dbReference type="Proteomes" id="UP001487740"/>
    </source>
</evidence>
<proteinExistence type="predicted"/>
<sequence length="210" mass="24199">MGDSPDDATSSRSRRMATFHWSQPCTGLVKNPDNTQRDLSRHILHELSTAHSFLIDFRIKYAQSAMDSTQDNAWEALLTETQFKYDFLNAAAPENPNDFNSQLLHAYEKMQRLAVGIEQVTLDQALYEGDLLQDFRTIETHIVKILCQLHYAMVHQELKPPMNVTKEIMDESYRDLDGTSARIMRDSAIVVEYNKAIDHLKDIFVTFETQ</sequence>
<protein>
    <submittedName>
        <fullName evidence="1">Uncharacterized protein</fullName>
    </submittedName>
</protein>